<dbReference type="SUPFAM" id="SSF69322">
    <property type="entry name" value="Tricorn protease domain 2"/>
    <property type="match status" value="1"/>
</dbReference>
<dbReference type="GO" id="GO:0033588">
    <property type="term" value="C:elongator holoenzyme complex"/>
    <property type="evidence" value="ECO:0007669"/>
    <property type="project" value="InterPro"/>
</dbReference>
<gene>
    <name evidence="13" type="primary">ELP1</name>
    <name evidence="13" type="ORF">LPJ64_005623</name>
</gene>
<dbReference type="GO" id="GO:0005634">
    <property type="term" value="C:nucleus"/>
    <property type="evidence" value="ECO:0007669"/>
    <property type="project" value="UniProtKB-SubCell"/>
</dbReference>
<evidence type="ECO:0000256" key="2">
    <source>
        <dbReference type="ARBA" id="ARBA00006086"/>
    </source>
</evidence>
<organism evidence="13 14">
    <name type="scientific">Coemansia asiatica</name>
    <dbReference type="NCBI Taxonomy" id="1052880"/>
    <lineage>
        <taxon>Eukaryota</taxon>
        <taxon>Fungi</taxon>
        <taxon>Fungi incertae sedis</taxon>
        <taxon>Zoopagomycota</taxon>
        <taxon>Kickxellomycotina</taxon>
        <taxon>Kickxellomycetes</taxon>
        <taxon>Kickxellales</taxon>
        <taxon>Kickxellaceae</taxon>
        <taxon>Coemansia</taxon>
    </lineage>
</organism>
<comment type="function">
    <text evidence="6">Component of the elongator complex which is required for multiple tRNA modifications, including mcm5U (5-methoxycarbonylmethyl uridine), mcm5s2U (5-methoxycarbonylmethyl-2-thiouridine), and ncm5U (5-carbamoylmethyl uridine). The elongator complex catalyzes formation of carboxymethyluridine in the wobble base at position 34 in tRNAs.</text>
</comment>
<comment type="similarity">
    <text evidence="2 6">Belongs to the ELP1/IKA1 family.</text>
</comment>
<dbReference type="Pfam" id="PF23878">
    <property type="entry name" value="TPR_ELP1"/>
    <property type="match status" value="1"/>
</dbReference>
<dbReference type="Pfam" id="PF23925">
    <property type="entry name" value="A-sol_ELP1"/>
    <property type="match status" value="1"/>
</dbReference>
<name>A0A9W8CHZ4_9FUNG</name>
<feature type="domain" description="ELP1 three-helical bundle" evidence="12">
    <location>
        <begin position="1116"/>
        <end position="1292"/>
    </location>
</feature>
<dbReference type="InterPro" id="IPR056164">
    <property type="entry name" value="Beta-prop_ELP1_1st"/>
</dbReference>
<evidence type="ECO:0000259" key="8">
    <source>
        <dbReference type="Pfam" id="PF04762"/>
    </source>
</evidence>
<keyword evidence="4" id="KW-0819">tRNA processing</keyword>
<keyword evidence="14" id="KW-1185">Reference proteome</keyword>
<feature type="domain" description="ELP1 N-terminal second beta-propeller" evidence="9">
    <location>
        <begin position="421"/>
        <end position="703"/>
    </location>
</feature>
<accession>A0A9W8CHZ4</accession>
<keyword evidence="6" id="KW-0539">Nucleus</keyword>
<feature type="domain" description="ELP1 alpha-solenoid" evidence="11">
    <location>
        <begin position="727"/>
        <end position="919"/>
    </location>
</feature>
<comment type="caution">
    <text evidence="13">The sequence shown here is derived from an EMBL/GenBank/DDBJ whole genome shotgun (WGS) entry which is preliminary data.</text>
</comment>
<proteinExistence type="inferred from homology"/>
<evidence type="ECO:0000259" key="9">
    <source>
        <dbReference type="Pfam" id="PF23797"/>
    </source>
</evidence>
<evidence type="ECO:0000256" key="7">
    <source>
        <dbReference type="SAM" id="MobiDB-lite"/>
    </source>
</evidence>
<dbReference type="Gene3D" id="2.130.10.10">
    <property type="entry name" value="YVTN repeat-like/Quinoprotein amine dehydrogenase"/>
    <property type="match status" value="1"/>
</dbReference>
<evidence type="ECO:0000256" key="6">
    <source>
        <dbReference type="PIRNR" id="PIRNR017233"/>
    </source>
</evidence>
<feature type="compositionally biased region" description="Polar residues" evidence="7">
    <location>
        <begin position="1206"/>
        <end position="1215"/>
    </location>
</feature>
<dbReference type="InterPro" id="IPR056165">
    <property type="entry name" value="Beta-prop_ELP1_2nd"/>
</dbReference>
<dbReference type="Pfam" id="PF23797">
    <property type="entry name" value="Beta-prop_ELP1_2nd"/>
    <property type="match status" value="1"/>
</dbReference>
<dbReference type="EMBL" id="JANBOH010000382">
    <property type="protein sequence ID" value="KAJ1642537.1"/>
    <property type="molecule type" value="Genomic_DNA"/>
</dbReference>
<reference evidence="13" key="1">
    <citation type="submission" date="2022-07" db="EMBL/GenBank/DDBJ databases">
        <title>Phylogenomic reconstructions and comparative analyses of Kickxellomycotina fungi.</title>
        <authorList>
            <person name="Reynolds N.K."/>
            <person name="Stajich J.E."/>
            <person name="Barry K."/>
            <person name="Grigoriev I.V."/>
            <person name="Crous P."/>
            <person name="Smith M.E."/>
        </authorList>
    </citation>
    <scope>NUCLEOTIDE SEQUENCE</scope>
    <source>
        <strain evidence="13">NBRC 105413</strain>
    </source>
</reference>
<evidence type="ECO:0000256" key="5">
    <source>
        <dbReference type="ARBA" id="ARBA00029535"/>
    </source>
</evidence>
<dbReference type="GO" id="GO:0000049">
    <property type="term" value="F:tRNA binding"/>
    <property type="evidence" value="ECO:0007669"/>
    <property type="project" value="TreeGrafter"/>
</dbReference>
<evidence type="ECO:0000256" key="4">
    <source>
        <dbReference type="ARBA" id="ARBA00022694"/>
    </source>
</evidence>
<dbReference type="InterPro" id="IPR056167">
    <property type="entry name" value="A-sol_ELP1"/>
</dbReference>
<evidence type="ECO:0000256" key="3">
    <source>
        <dbReference type="ARBA" id="ARBA00022490"/>
    </source>
</evidence>
<feature type="domain" description="ELP1 TPR" evidence="10">
    <location>
        <begin position="929"/>
        <end position="1107"/>
    </location>
</feature>
<feature type="region of interest" description="Disordered" evidence="7">
    <location>
        <begin position="1206"/>
        <end position="1234"/>
    </location>
</feature>
<evidence type="ECO:0000256" key="1">
    <source>
        <dbReference type="ARBA" id="ARBA00005043"/>
    </source>
</evidence>
<evidence type="ECO:0000259" key="10">
    <source>
        <dbReference type="Pfam" id="PF23878"/>
    </source>
</evidence>
<dbReference type="PANTHER" id="PTHR12747">
    <property type="entry name" value="ELONGATOR COMPLEX PROTEIN 1"/>
    <property type="match status" value="1"/>
</dbReference>
<feature type="domain" description="ELP1 first N-terminal beta-propeller" evidence="8">
    <location>
        <begin position="46"/>
        <end position="383"/>
    </location>
</feature>
<protein>
    <recommendedName>
        <fullName evidence="5 6">Elongator complex protein 1</fullName>
    </recommendedName>
</protein>
<evidence type="ECO:0000313" key="14">
    <source>
        <dbReference type="Proteomes" id="UP001145021"/>
    </source>
</evidence>
<feature type="compositionally biased region" description="Basic residues" evidence="7">
    <location>
        <begin position="1218"/>
        <end position="1234"/>
    </location>
</feature>
<dbReference type="Pfam" id="PF23936">
    <property type="entry name" value="HB_ELP1"/>
    <property type="match status" value="1"/>
</dbReference>
<dbReference type="InterPro" id="IPR006849">
    <property type="entry name" value="Elp1"/>
</dbReference>
<evidence type="ECO:0000313" key="13">
    <source>
        <dbReference type="EMBL" id="KAJ1642537.1"/>
    </source>
</evidence>
<dbReference type="PANTHER" id="PTHR12747:SF0">
    <property type="entry name" value="ELONGATOR COMPLEX PROTEIN 1"/>
    <property type="match status" value="1"/>
</dbReference>
<comment type="pathway">
    <text evidence="1">tRNA modification; 5-methoxycarbonylmethyl-2-thiouridine-tRNA biosynthesis.</text>
</comment>
<dbReference type="PIRSF" id="PIRSF017233">
    <property type="entry name" value="IKAP"/>
    <property type="match status" value="1"/>
</dbReference>
<dbReference type="GO" id="GO:0002926">
    <property type="term" value="P:tRNA wobble base 5-methoxycarbonylmethyl-2-thiouridinylation"/>
    <property type="evidence" value="ECO:0007669"/>
    <property type="project" value="TreeGrafter"/>
</dbReference>
<evidence type="ECO:0000259" key="12">
    <source>
        <dbReference type="Pfam" id="PF23936"/>
    </source>
</evidence>
<evidence type="ECO:0000259" key="11">
    <source>
        <dbReference type="Pfam" id="PF23925"/>
    </source>
</evidence>
<dbReference type="Proteomes" id="UP001145021">
    <property type="component" value="Unassembled WGS sequence"/>
</dbReference>
<dbReference type="InterPro" id="IPR056166">
    <property type="entry name" value="TPR_ELP1"/>
</dbReference>
<dbReference type="GO" id="GO:0005829">
    <property type="term" value="C:cytosol"/>
    <property type="evidence" value="ECO:0007669"/>
    <property type="project" value="TreeGrafter"/>
</dbReference>
<dbReference type="InterPro" id="IPR056169">
    <property type="entry name" value="HB_ELP1"/>
</dbReference>
<keyword evidence="3 6" id="KW-0963">Cytoplasm</keyword>
<dbReference type="InterPro" id="IPR015943">
    <property type="entry name" value="WD40/YVTN_repeat-like_dom_sf"/>
</dbReference>
<sequence length="1353" mass="149672">MRNISLLSETTVAAPDSHYVLAAWSDHNLDASPSDNEAEPWRTGGPAAALCVDVTEHRAFVLVGDVSTNSVFLASIPSNTANEQTMLIIAELPLSPSQTQIASMQYVMERESVFISLRSGDIMTIDVSSGTGDVDIVGTVDSGIMSCAWSPDGELLALVTGEAKLLLMTQEFDVVEEFELARDDKGEVQHVALGWGTKATQYHGKAGKQAALTDGTVKAAVGSADDDFYVRISWRGDGDFFAVSFITASEGRQIRVFSREGTLHSIGEKILCLEHPLAWKPSGRLIAATEKLEHRHDVVFFERNGLRHGEFTLRPCTKRVLDLAWNADSTVLAVLAMVRTTADGVEEPCIELWADKNYHWYLKQELRSSTFGDWISHFVWDPENALCLHVVGRSRYKRICLHGAPDVAHVASEQSSAAACVVDGDKLLYTPFSVASVPPPMALHTIELQAPAAHIAFAGFGSGNDFAALLADRSTVALFEAEPDCSRPEQKKESFLRFSKGALIRQIAWPWPGVVVGLGQQHRVFVLDIESGVSRELALGDLASELDSQLEITLLTSAPHAQTVLMHASNGQVWRMDHRNLAEDIESESFVFSSVCKLPAACVQIDAARIDDDDNDESLVVLGRTERNQLFADSHLISSVCSSFYLRRDLLLFTTTTHLLRFVPVDADMLTNVAAPLEDSSSLKPFSRHDESQRRVERGSTIVLASPVGESVVFQMPRGNLETVRPRAMVLAVVRRALSSRRYRDALVACRVNRIDMNIIHDHCPEQLIEDLAEFVHQISDPDLLNLFVSGLRDEDVTRTMYTGIKNKSAEPSSVFVEGKATRVCQMLRPVLQKTDAQKYMPTILTTFVCQTPPDIPAALRLLAPLTTDERDKALTYLLFLSDVDTVYEAALGLYDLPLALLVAQRSQRDPREYLTALGALNRLSSEEYRRFKIDAQLGRMELAIEHLCAAFGQQKSDDLWHELAAYVKETALYPVAMQLLANIDQARFREMSELFGDYQAQPSSSSGKTAEWAQAAASYMLAGAQSKAVNAFVQAKDWRTAMALASSPESGFSVQMIHDLAVRASALLADSHMFMDAALVLLEYTEEDEDAVALLVRGGHWSEAVRSALLRERADLVETTVQPGLMRAFDSLLEDIGEIREALCGKTDRLREVRAKPLEMIVEHQAALAMGGVADDSSLMDNIDVMSDTTSLASKFSTFTGTMTNASSRMTGSTARRISKNKRKKEERRKVRGKKGSIYEESYLVDSISKLIDRVRVHQNAVSQMNWALMRSNQLALAAELQLKFGNVVDYVLENAEFVFDEQRVQMRLGENGVPEPMPMEVNEFGMASQPKHPKPVLPGYKWRYDALASLQ</sequence>
<dbReference type="Pfam" id="PF04762">
    <property type="entry name" value="Beta-prop_ELP1_1st"/>
    <property type="match status" value="1"/>
</dbReference>
<comment type="subcellular location">
    <subcellularLocation>
        <location evidence="6">Cytoplasm</location>
    </subcellularLocation>
    <subcellularLocation>
        <location evidence="6">Nucleus</location>
    </subcellularLocation>
</comment>